<gene>
    <name evidence="2" type="ORF">UFOVP429_91</name>
    <name evidence="3" type="ORF">UFOVP696_76</name>
</gene>
<name>A0A6J5NMJ5_9CAUD</name>
<reference evidence="3" key="1">
    <citation type="submission" date="2020-04" db="EMBL/GenBank/DDBJ databases">
        <authorList>
            <person name="Chiriac C."/>
            <person name="Salcher M."/>
            <person name="Ghai R."/>
            <person name="Kavagutti S V."/>
        </authorList>
    </citation>
    <scope>NUCLEOTIDE SEQUENCE</scope>
</reference>
<sequence length="108" mass="11292">MDRSSNVARAPKINPNMGKVVTGPSGGQFDFTQATKSPSTLSPTSGPNAFINGNTGQAMQPRPKAEINARYSAQRSNYQAGRAKGLAQFAASKPATTMSPQFSNMAGI</sequence>
<proteinExistence type="predicted"/>
<feature type="compositionally biased region" description="Polar residues" evidence="1">
    <location>
        <begin position="30"/>
        <end position="58"/>
    </location>
</feature>
<accession>A0A6J5NMJ5</accession>
<dbReference type="EMBL" id="LR796484">
    <property type="protein sequence ID" value="CAB4148062.1"/>
    <property type="molecule type" value="Genomic_DNA"/>
</dbReference>
<evidence type="ECO:0000256" key="1">
    <source>
        <dbReference type="SAM" id="MobiDB-lite"/>
    </source>
</evidence>
<feature type="region of interest" description="Disordered" evidence="1">
    <location>
        <begin position="1"/>
        <end position="63"/>
    </location>
</feature>
<dbReference type="EMBL" id="LR796666">
    <property type="protein sequence ID" value="CAB4158208.1"/>
    <property type="molecule type" value="Genomic_DNA"/>
</dbReference>
<organism evidence="3">
    <name type="scientific">uncultured Caudovirales phage</name>
    <dbReference type="NCBI Taxonomy" id="2100421"/>
    <lineage>
        <taxon>Viruses</taxon>
        <taxon>Duplodnaviria</taxon>
        <taxon>Heunggongvirae</taxon>
        <taxon>Uroviricota</taxon>
        <taxon>Caudoviricetes</taxon>
        <taxon>Peduoviridae</taxon>
        <taxon>Maltschvirus</taxon>
        <taxon>Maltschvirus maltsch</taxon>
    </lineage>
</organism>
<protein>
    <submittedName>
        <fullName evidence="3">Uncharacterized protein</fullName>
    </submittedName>
</protein>
<evidence type="ECO:0000313" key="2">
    <source>
        <dbReference type="EMBL" id="CAB4148062.1"/>
    </source>
</evidence>
<evidence type="ECO:0000313" key="3">
    <source>
        <dbReference type="EMBL" id="CAB4158208.1"/>
    </source>
</evidence>